<sequence length="814" mass="88780">MTRFAAGARGWAGIALSAGLLAMYAQGGIAFVLGFVALLPWIVGLDIRRNTRATLLDAWLMSIAFVLAAFPWFAFAIADYLGMAPMLALAVLVVAAPLLQPQIIAFALARHWVSKRHGAVVTMLAAASAWVGCEWLWPKLLGDTFGHGLYPSPWLRQFADVGGAAGLTFALLLANQWLAQAFAHRKQARSMWMRPLLLAALVPLLLTGYGAARLSMLSRDASEATSPLRIGMVQTGIVDYERLRAEIGAGEVMRRVLDAHFSQSWPLAKSGQVDALLWSETVYPTTYGHPKSEAGAAFDSEVAAFVREAGVPLVFGTYDRDSAGEYNAAAFVEPATPLLGFYRKTRLFFATEYLPHWMDAVGLRRLLPWAGTWQPGSGARVMPLRLADGREIPVQVLICLDDVDTRLALDGARQGAQALLGMSNDSWFTRHPLGARLHLQVAAFRSIETRLPQARVTSNGLSAVIDAGGGIVAQSRMGEAAVLVGALEAREPSMTLMRLLGDWVGLAALGWLGVLAAIAARGRWLQRFPQDALTRRVPLPTQVAVLTPPLRGLIAALQLFARVSVLWLALAWWLDQAGQGRQLTQLRSFAMWVLAPELLAWALLGWHRARLAVDGGMLKLVRRGREWRVARQDIMAMRAWMLPLPGEGVDLHVAHPPKLSLADVAPAALAEALGIAPASDAHEARRLAASTARTQAYRRAWDHPLVKFGLFPLLPALIAFRLHQMITFGGTFGEAQTFGWAAWFTALGLWWARWIVNLALLAGVLRAAIELICLPAQGLAPSRIGVLRRVLEAAARWAYYLGVPAWLAWRIGWG</sequence>
<dbReference type="Proteomes" id="UP000251842">
    <property type="component" value="Chromosome"/>
</dbReference>
<dbReference type="PANTHER" id="PTHR38686">
    <property type="entry name" value="APOLIPOPROTEIN N-ACYLTRANSFERASE"/>
    <property type="match status" value="1"/>
</dbReference>
<comment type="function">
    <text evidence="9">Catalyzes the phospholipid dependent N-acylation of the N-terminal cysteine of apolipoprotein, the last step in lipoprotein maturation.</text>
</comment>
<feature type="transmembrane region" description="Helical" evidence="9">
    <location>
        <begin position="119"/>
        <end position="137"/>
    </location>
</feature>
<dbReference type="InterPro" id="IPR004563">
    <property type="entry name" value="Apolipo_AcylTrfase"/>
</dbReference>
<feature type="transmembrane region" description="Helical" evidence="9">
    <location>
        <begin position="500"/>
        <end position="520"/>
    </location>
</feature>
<comment type="subcellular location">
    <subcellularLocation>
        <location evidence="1 9">Cell membrane</location>
        <topology evidence="1 9">Multi-pass membrane protein</topology>
    </subcellularLocation>
</comment>
<feature type="transmembrane region" description="Helical" evidence="9">
    <location>
        <begin position="191"/>
        <end position="212"/>
    </location>
</feature>
<dbReference type="Pfam" id="PF20154">
    <property type="entry name" value="LNT_N"/>
    <property type="match status" value="1"/>
</dbReference>
<evidence type="ECO:0000256" key="8">
    <source>
        <dbReference type="ARBA" id="ARBA00023315"/>
    </source>
</evidence>
<keyword evidence="7 9" id="KW-0472">Membrane</keyword>
<evidence type="ECO:0000313" key="11">
    <source>
        <dbReference type="EMBL" id="AXA85381.1"/>
    </source>
</evidence>
<evidence type="ECO:0000259" key="10">
    <source>
        <dbReference type="PROSITE" id="PS50263"/>
    </source>
</evidence>
<proteinExistence type="inferred from homology"/>
<organism evidence="11 12">
    <name type="scientific">Solilutibacter oculi</name>
    <dbReference type="NCBI Taxonomy" id="2698682"/>
    <lineage>
        <taxon>Bacteria</taxon>
        <taxon>Pseudomonadati</taxon>
        <taxon>Pseudomonadota</taxon>
        <taxon>Gammaproteobacteria</taxon>
        <taxon>Lysobacterales</taxon>
        <taxon>Lysobacteraceae</taxon>
        <taxon>Solilutibacter</taxon>
    </lineage>
</organism>
<dbReference type="InterPro" id="IPR003010">
    <property type="entry name" value="C-N_Hydrolase"/>
</dbReference>
<keyword evidence="3 9" id="KW-1003">Cell membrane</keyword>
<evidence type="ECO:0000256" key="3">
    <source>
        <dbReference type="ARBA" id="ARBA00022475"/>
    </source>
</evidence>
<feature type="transmembrane region" description="Helical" evidence="9">
    <location>
        <begin position="55"/>
        <end position="74"/>
    </location>
</feature>
<comment type="catalytic activity">
    <reaction evidence="9">
        <text>N-terminal S-1,2-diacyl-sn-glyceryl-L-cysteinyl-[lipoprotein] + a glycerophospholipid = N-acyl-S-1,2-diacyl-sn-glyceryl-L-cysteinyl-[lipoprotein] + a 2-acyl-sn-glycero-3-phospholipid + H(+)</text>
        <dbReference type="Rhea" id="RHEA:48228"/>
        <dbReference type="Rhea" id="RHEA-COMP:14681"/>
        <dbReference type="Rhea" id="RHEA-COMP:14684"/>
        <dbReference type="ChEBI" id="CHEBI:15378"/>
        <dbReference type="ChEBI" id="CHEBI:136912"/>
        <dbReference type="ChEBI" id="CHEBI:140656"/>
        <dbReference type="ChEBI" id="CHEBI:140657"/>
        <dbReference type="ChEBI" id="CHEBI:140660"/>
        <dbReference type="EC" id="2.3.1.269"/>
    </reaction>
</comment>
<protein>
    <recommendedName>
        <fullName evidence="9">Apolipoprotein N-acyltransferase</fullName>
        <shortName evidence="9">ALP N-acyltransferase</shortName>
        <ecNumber evidence="9">2.3.1.269</ecNumber>
    </recommendedName>
</protein>
<dbReference type="InterPro" id="IPR045378">
    <property type="entry name" value="LNT_N"/>
</dbReference>
<dbReference type="AlphaFoldDB" id="A0A344J8M1"/>
<evidence type="ECO:0000256" key="5">
    <source>
        <dbReference type="ARBA" id="ARBA00022692"/>
    </source>
</evidence>
<keyword evidence="5 9" id="KW-0812">Transmembrane</keyword>
<feature type="transmembrane region" description="Helical" evidence="9">
    <location>
        <begin position="157"/>
        <end position="179"/>
    </location>
</feature>
<dbReference type="EMBL" id="CP029556">
    <property type="protein sequence ID" value="AXA85381.1"/>
    <property type="molecule type" value="Genomic_DNA"/>
</dbReference>
<dbReference type="GO" id="GO:0016410">
    <property type="term" value="F:N-acyltransferase activity"/>
    <property type="evidence" value="ECO:0007669"/>
    <property type="project" value="UniProtKB-UniRule"/>
</dbReference>
<feature type="transmembrane region" description="Helical" evidence="9">
    <location>
        <begin position="553"/>
        <end position="574"/>
    </location>
</feature>
<keyword evidence="11" id="KW-0449">Lipoprotein</keyword>
<dbReference type="Pfam" id="PF00795">
    <property type="entry name" value="CN_hydrolase"/>
    <property type="match status" value="1"/>
</dbReference>
<accession>A0A344J8M1</accession>
<dbReference type="SUPFAM" id="SSF56317">
    <property type="entry name" value="Carbon-nitrogen hydrolase"/>
    <property type="match status" value="1"/>
</dbReference>
<evidence type="ECO:0000256" key="4">
    <source>
        <dbReference type="ARBA" id="ARBA00022679"/>
    </source>
</evidence>
<dbReference type="InterPro" id="IPR036526">
    <property type="entry name" value="C-N_Hydrolase_sf"/>
</dbReference>
<name>A0A344J8M1_9GAMM</name>
<dbReference type="OrthoDB" id="9804277at2"/>
<evidence type="ECO:0000256" key="1">
    <source>
        <dbReference type="ARBA" id="ARBA00004651"/>
    </source>
</evidence>
<keyword evidence="8 9" id="KW-0012">Acyltransferase</keyword>
<dbReference type="EC" id="2.3.1.269" evidence="9"/>
<evidence type="ECO:0000256" key="7">
    <source>
        <dbReference type="ARBA" id="ARBA00023136"/>
    </source>
</evidence>
<dbReference type="PANTHER" id="PTHR38686:SF1">
    <property type="entry name" value="APOLIPOPROTEIN N-ACYLTRANSFERASE"/>
    <property type="match status" value="1"/>
</dbReference>
<evidence type="ECO:0000256" key="2">
    <source>
        <dbReference type="ARBA" id="ARBA00010065"/>
    </source>
</evidence>
<feature type="transmembrane region" description="Helical" evidence="9">
    <location>
        <begin position="80"/>
        <end position="99"/>
    </location>
</feature>
<dbReference type="UniPathway" id="UPA00666"/>
<comment type="caution">
    <text evidence="9">Lacks conserved residue(s) required for the propagation of feature annotation.</text>
</comment>
<feature type="transmembrane region" description="Helical" evidence="9">
    <location>
        <begin position="738"/>
        <end position="756"/>
    </location>
</feature>
<dbReference type="RefSeq" id="WP_112927586.1">
    <property type="nucleotide sequence ID" value="NZ_CP029556.1"/>
</dbReference>
<comment type="pathway">
    <text evidence="9">Protein modification; lipoprotein biosynthesis (N-acyl transfer).</text>
</comment>
<dbReference type="KEGG" id="lue:DCD74_00540"/>
<dbReference type="Gene3D" id="3.60.110.10">
    <property type="entry name" value="Carbon-nitrogen hydrolase"/>
    <property type="match status" value="1"/>
</dbReference>
<keyword evidence="4 9" id="KW-0808">Transferase</keyword>
<feature type="transmembrane region" description="Helical" evidence="9">
    <location>
        <begin position="705"/>
        <end position="726"/>
    </location>
</feature>
<keyword evidence="12" id="KW-1185">Reference proteome</keyword>
<feature type="domain" description="CN hydrolase" evidence="10">
    <location>
        <begin position="233"/>
        <end position="489"/>
    </location>
</feature>
<dbReference type="GO" id="GO:0042158">
    <property type="term" value="P:lipoprotein biosynthetic process"/>
    <property type="evidence" value="ECO:0007669"/>
    <property type="project" value="UniProtKB-UniRule"/>
</dbReference>
<dbReference type="NCBIfam" id="TIGR00546">
    <property type="entry name" value="lnt"/>
    <property type="match status" value="1"/>
</dbReference>
<dbReference type="HAMAP" id="MF_01148">
    <property type="entry name" value="Lnt"/>
    <property type="match status" value="1"/>
</dbReference>
<gene>
    <name evidence="9 11" type="primary">lnt</name>
    <name evidence="11" type="ORF">DCD74_00540</name>
</gene>
<feature type="transmembrane region" description="Helical" evidence="9">
    <location>
        <begin position="20"/>
        <end position="43"/>
    </location>
</feature>
<reference evidence="12" key="1">
    <citation type="submission" date="2018-05" db="EMBL/GenBank/DDBJ databases">
        <title>Luteimonas pekinense sp. nov., isolated from human Meibomian gland secretions, Beijing, China.</title>
        <authorList>
            <person name="Wen T."/>
            <person name="Bai H."/>
            <person name="Lv H."/>
        </authorList>
    </citation>
    <scope>NUCLEOTIDE SEQUENCE [LARGE SCALE GENOMIC DNA]</scope>
    <source>
        <strain evidence="12">83-4</strain>
    </source>
</reference>
<evidence type="ECO:0000256" key="9">
    <source>
        <dbReference type="HAMAP-Rule" id="MF_01148"/>
    </source>
</evidence>
<dbReference type="PROSITE" id="PS50263">
    <property type="entry name" value="CN_HYDROLASE"/>
    <property type="match status" value="1"/>
</dbReference>
<evidence type="ECO:0000256" key="6">
    <source>
        <dbReference type="ARBA" id="ARBA00022989"/>
    </source>
</evidence>
<feature type="transmembrane region" description="Helical" evidence="9">
    <location>
        <begin position="586"/>
        <end position="604"/>
    </location>
</feature>
<keyword evidence="6 9" id="KW-1133">Transmembrane helix</keyword>
<comment type="similarity">
    <text evidence="2 9">Belongs to the CN hydrolase family. Apolipoprotein N-acyltransferase subfamily.</text>
</comment>
<dbReference type="GO" id="GO:0005886">
    <property type="term" value="C:plasma membrane"/>
    <property type="evidence" value="ECO:0007669"/>
    <property type="project" value="UniProtKB-SubCell"/>
</dbReference>
<evidence type="ECO:0000313" key="12">
    <source>
        <dbReference type="Proteomes" id="UP000251842"/>
    </source>
</evidence>